<dbReference type="SMART" id="SM00448">
    <property type="entry name" value="REC"/>
    <property type="match status" value="1"/>
</dbReference>
<feature type="domain" description="CheB-type methylesterase" evidence="7">
    <location>
        <begin position="161"/>
        <end position="345"/>
    </location>
</feature>
<dbReference type="GO" id="GO:0006935">
    <property type="term" value="P:chemotaxis"/>
    <property type="evidence" value="ECO:0007669"/>
    <property type="project" value="UniProtKB-UniRule"/>
</dbReference>
<dbReference type="Proteomes" id="UP000219922">
    <property type="component" value="Unassembled WGS sequence"/>
</dbReference>
<dbReference type="EMBL" id="NVMX01000280">
    <property type="protein sequence ID" value="PDZ94043.1"/>
    <property type="molecule type" value="Genomic_DNA"/>
</dbReference>
<dbReference type="PANTHER" id="PTHR42872">
    <property type="entry name" value="PROTEIN-GLUTAMATE METHYLESTERASE/PROTEIN-GLUTAMINE GLUTAMINASE"/>
    <property type="match status" value="1"/>
</dbReference>
<dbReference type="SUPFAM" id="SSF52738">
    <property type="entry name" value="Methylesterase CheB, C-terminal domain"/>
    <property type="match status" value="1"/>
</dbReference>
<keyword evidence="3 5" id="KW-0597">Phosphoprotein</keyword>
<sequence length="354" mass="39097">MFIDNRRGIMAINVMIVDDSIFIRVLLKDILESTTETEIKVVASVSNGKEAIKEVMSNNKIDVITLDIKMPEMDGIETLKEIMKIKRIPVLMISSLVKEGARKTLEALDLGAIDFITKDNDESSNSFYDKSDEIRSKLITASKSKVISYEMATSKKMTYNHANIDHIVAIGSSTGGPTALRILMSTIPKEFNAPIVIAQHMPEGGFIQSLAEKLNGHSYYKVKEIENGEEVNKGFAYLCPGGYSVEVFKRGNKLHLVLTKKLDTKSVYRPSVNMLLASVARLDSNIHKTAIVLTGMGDDGAQGALAIHQSGGTVICESEKTAVIYGMPKKVAELNIPKHIADIDKKFKYINRKK</sequence>
<evidence type="ECO:0000256" key="2">
    <source>
        <dbReference type="ARBA" id="ARBA00048267"/>
    </source>
</evidence>
<comment type="PTM">
    <text evidence="3">Phosphorylated by CheA. Phosphorylation of the N-terminal regulatory domain activates the methylesterase activity.</text>
</comment>
<feature type="active site" evidence="3 4">
    <location>
        <position position="299"/>
    </location>
</feature>
<keyword evidence="1 3" id="KW-0378">Hydrolase</keyword>
<dbReference type="PANTHER" id="PTHR42872:SF3">
    <property type="entry name" value="PROTEIN-GLUTAMATE METHYLESTERASE_PROTEIN-GLUTAMINE GLUTAMINASE 1"/>
    <property type="match status" value="1"/>
</dbReference>
<feature type="active site" evidence="3 4">
    <location>
        <position position="200"/>
    </location>
</feature>
<keyword evidence="3 4" id="KW-0145">Chemotaxis</keyword>
<dbReference type="Gene3D" id="3.40.50.180">
    <property type="entry name" value="Methylesterase CheB, C-terminal domain"/>
    <property type="match status" value="1"/>
</dbReference>
<dbReference type="CDD" id="cd16432">
    <property type="entry name" value="CheB_Rec"/>
    <property type="match status" value="1"/>
</dbReference>
<evidence type="ECO:0000313" key="8">
    <source>
        <dbReference type="EMBL" id="PDZ94043.1"/>
    </source>
</evidence>
<comment type="catalytic activity">
    <reaction evidence="3">
        <text>L-glutaminyl-[protein] + H2O = L-glutamyl-[protein] + NH4(+)</text>
        <dbReference type="Rhea" id="RHEA:16441"/>
        <dbReference type="Rhea" id="RHEA-COMP:10207"/>
        <dbReference type="Rhea" id="RHEA-COMP:10208"/>
        <dbReference type="ChEBI" id="CHEBI:15377"/>
        <dbReference type="ChEBI" id="CHEBI:28938"/>
        <dbReference type="ChEBI" id="CHEBI:29973"/>
        <dbReference type="ChEBI" id="CHEBI:30011"/>
        <dbReference type="EC" id="3.5.1.44"/>
    </reaction>
</comment>
<reference evidence="8 9" key="1">
    <citation type="submission" date="2017-09" db="EMBL/GenBank/DDBJ databases">
        <title>Large-scale bioinformatics analysis of Bacillus genomes uncovers conserved roles of natural products in bacterial physiology.</title>
        <authorList>
            <consortium name="Agbiome Team Llc"/>
            <person name="Bleich R.M."/>
            <person name="Grubbs K.J."/>
            <person name="Santa Maria K.C."/>
            <person name="Allen S.E."/>
            <person name="Farag S."/>
            <person name="Shank E.A."/>
            <person name="Bowers A."/>
        </authorList>
    </citation>
    <scope>NUCLEOTIDE SEQUENCE [LARGE SCALE GENOMIC DNA]</scope>
    <source>
        <strain evidence="8 9">AFS092789</strain>
    </source>
</reference>
<name>A0A9X6SSG1_BACCE</name>
<dbReference type="CDD" id="cd17541">
    <property type="entry name" value="REC_CheB-like"/>
    <property type="match status" value="1"/>
</dbReference>
<evidence type="ECO:0000259" key="6">
    <source>
        <dbReference type="PROSITE" id="PS50110"/>
    </source>
</evidence>
<comment type="subcellular location">
    <subcellularLocation>
        <location evidence="3">Cytoplasm</location>
    </subcellularLocation>
</comment>
<dbReference type="HAMAP" id="MF_00099">
    <property type="entry name" value="CheB_chemtxs"/>
    <property type="match status" value="1"/>
</dbReference>
<accession>A0A9X6SSG1</accession>
<organism evidence="8 9">
    <name type="scientific">Bacillus cereus</name>
    <dbReference type="NCBI Taxonomy" id="1396"/>
    <lineage>
        <taxon>Bacteria</taxon>
        <taxon>Bacillati</taxon>
        <taxon>Bacillota</taxon>
        <taxon>Bacilli</taxon>
        <taxon>Bacillales</taxon>
        <taxon>Bacillaceae</taxon>
        <taxon>Bacillus</taxon>
        <taxon>Bacillus cereus group</taxon>
    </lineage>
</organism>
<comment type="similarity">
    <text evidence="3">Belongs to the CheB family.</text>
</comment>
<dbReference type="GO" id="GO:0000156">
    <property type="term" value="F:phosphorelay response regulator activity"/>
    <property type="evidence" value="ECO:0007669"/>
    <property type="project" value="InterPro"/>
</dbReference>
<evidence type="ECO:0000256" key="4">
    <source>
        <dbReference type="PROSITE-ProRule" id="PRU00050"/>
    </source>
</evidence>
<dbReference type="GO" id="GO:0005737">
    <property type="term" value="C:cytoplasm"/>
    <property type="evidence" value="ECO:0007669"/>
    <property type="project" value="UniProtKB-SubCell"/>
</dbReference>
<dbReference type="PIRSF" id="PIRSF000876">
    <property type="entry name" value="RR_chemtxs_CheB"/>
    <property type="match status" value="1"/>
</dbReference>
<dbReference type="EC" id="3.1.1.61" evidence="3"/>
<dbReference type="SUPFAM" id="SSF52172">
    <property type="entry name" value="CheY-like"/>
    <property type="match status" value="1"/>
</dbReference>
<proteinExistence type="inferred from homology"/>
<dbReference type="Gene3D" id="3.40.50.2300">
    <property type="match status" value="1"/>
</dbReference>
<dbReference type="PROSITE" id="PS50122">
    <property type="entry name" value="CHEB"/>
    <property type="match status" value="1"/>
</dbReference>
<dbReference type="AlphaFoldDB" id="A0A9X6SSG1"/>
<evidence type="ECO:0000256" key="5">
    <source>
        <dbReference type="PROSITE-ProRule" id="PRU00169"/>
    </source>
</evidence>
<dbReference type="InterPro" id="IPR011006">
    <property type="entry name" value="CheY-like_superfamily"/>
</dbReference>
<dbReference type="PROSITE" id="PS50110">
    <property type="entry name" value="RESPONSE_REGULATORY"/>
    <property type="match status" value="1"/>
</dbReference>
<feature type="domain" description="Response regulatory" evidence="6">
    <location>
        <begin position="13"/>
        <end position="133"/>
    </location>
</feature>
<dbReference type="Pfam" id="PF01339">
    <property type="entry name" value="CheB_methylest"/>
    <property type="match status" value="1"/>
</dbReference>
<dbReference type="EC" id="3.5.1.44" evidence="3"/>
<comment type="catalytic activity">
    <reaction evidence="2 3">
        <text>[protein]-L-glutamate 5-O-methyl ester + H2O = L-glutamyl-[protein] + methanol + H(+)</text>
        <dbReference type="Rhea" id="RHEA:23236"/>
        <dbReference type="Rhea" id="RHEA-COMP:10208"/>
        <dbReference type="Rhea" id="RHEA-COMP:10311"/>
        <dbReference type="ChEBI" id="CHEBI:15377"/>
        <dbReference type="ChEBI" id="CHEBI:15378"/>
        <dbReference type="ChEBI" id="CHEBI:17790"/>
        <dbReference type="ChEBI" id="CHEBI:29973"/>
        <dbReference type="ChEBI" id="CHEBI:82795"/>
        <dbReference type="EC" id="3.1.1.61"/>
    </reaction>
</comment>
<gene>
    <name evidence="3" type="primary">cheB</name>
    <name evidence="8" type="ORF">CON36_35920</name>
</gene>
<dbReference type="GO" id="GO:0050568">
    <property type="term" value="F:protein-glutamine glutaminase activity"/>
    <property type="evidence" value="ECO:0007669"/>
    <property type="project" value="UniProtKB-UniRule"/>
</dbReference>
<comment type="function">
    <text evidence="3">Involved in chemotaxis. Part of a chemotaxis signal transduction system that modulates chemotaxis in response to various stimuli. Catalyzes the demethylation of specific methylglutamate residues introduced into the chemoreceptors (methyl-accepting chemotaxis proteins or MCP) by CheR. Also mediates the irreversible deamidation of specific glutamine residues to glutamic acid.</text>
</comment>
<dbReference type="Pfam" id="PF00072">
    <property type="entry name" value="Response_reg"/>
    <property type="match status" value="1"/>
</dbReference>
<dbReference type="InterPro" id="IPR000673">
    <property type="entry name" value="Sig_transdc_resp-reg_Me-estase"/>
</dbReference>
<dbReference type="InterPro" id="IPR035909">
    <property type="entry name" value="CheB_C"/>
</dbReference>
<dbReference type="InterPro" id="IPR008248">
    <property type="entry name" value="CheB-like"/>
</dbReference>
<protein>
    <recommendedName>
        <fullName evidence="3">Protein-glutamate methylesterase/protein-glutamine glutaminase</fullName>
        <ecNumber evidence="3">3.1.1.61</ecNumber>
        <ecNumber evidence="3">3.5.1.44</ecNumber>
    </recommendedName>
</protein>
<evidence type="ECO:0000256" key="3">
    <source>
        <dbReference type="HAMAP-Rule" id="MF_00099"/>
    </source>
</evidence>
<comment type="caution">
    <text evidence="8">The sequence shown here is derived from an EMBL/GenBank/DDBJ whole genome shotgun (WGS) entry which is preliminary data.</text>
</comment>
<evidence type="ECO:0000259" key="7">
    <source>
        <dbReference type="PROSITE" id="PS50122"/>
    </source>
</evidence>
<dbReference type="GO" id="GO:0008984">
    <property type="term" value="F:protein-glutamate methylesterase activity"/>
    <property type="evidence" value="ECO:0007669"/>
    <property type="project" value="UniProtKB-UniRule"/>
</dbReference>
<keyword evidence="3" id="KW-0963">Cytoplasm</keyword>
<feature type="modified residue" description="4-aspartylphosphate" evidence="3 5">
    <location>
        <position position="67"/>
    </location>
</feature>
<dbReference type="InterPro" id="IPR001789">
    <property type="entry name" value="Sig_transdc_resp-reg_receiver"/>
</dbReference>
<feature type="active site" evidence="3 4">
    <location>
        <position position="173"/>
    </location>
</feature>
<evidence type="ECO:0000256" key="1">
    <source>
        <dbReference type="ARBA" id="ARBA00022801"/>
    </source>
</evidence>
<evidence type="ECO:0000313" key="9">
    <source>
        <dbReference type="Proteomes" id="UP000219922"/>
    </source>
</evidence>
<comment type="domain">
    <text evidence="3">Contains a C-terminal catalytic domain, and an N-terminal region which modulates catalytic activity.</text>
</comment>
<dbReference type="NCBIfam" id="NF001965">
    <property type="entry name" value="PRK00742.1"/>
    <property type="match status" value="1"/>
</dbReference>